<feature type="transmembrane region" description="Helical" evidence="2">
    <location>
        <begin position="155"/>
        <end position="173"/>
    </location>
</feature>
<sequence>MMEQKARSIGHKVLLVGVPLLALYLFYQFNVVKLFNEGFTGHELMDLDAVKKLFRYHTFGLYVAFEVKHLVGYLMLCGFMLLAAGEAFLVGRFLNVVRIAGGVVLSCGYLSFFFMEVHGFCGAGFWTPYLLLLFYFCLAYATLPDEGKLPIENRIGILLLVIAVFFLAFLPFTKTGSRVYDFYHDSSDGDDQLILYAAYVTYLAFYACIVSLTRKRKMPDWEFWLAFVMALCCHVFVFLRVIDYPSGTGLSVGYYASLALIVGIFVWLRGVNSDGEEKEPTEFEKMNKQVEETMRREE</sequence>
<evidence type="ECO:0000313" key="3">
    <source>
        <dbReference type="EMBL" id="MBC5606105.1"/>
    </source>
</evidence>
<feature type="transmembrane region" description="Helical" evidence="2">
    <location>
        <begin position="193"/>
        <end position="212"/>
    </location>
</feature>
<evidence type="ECO:0000256" key="2">
    <source>
        <dbReference type="SAM" id="Phobius"/>
    </source>
</evidence>
<dbReference type="Proteomes" id="UP000600600">
    <property type="component" value="Unassembled WGS sequence"/>
</dbReference>
<evidence type="ECO:0008006" key="5">
    <source>
        <dbReference type="Google" id="ProtNLM"/>
    </source>
</evidence>
<gene>
    <name evidence="3" type="ORF">H8S67_15710</name>
</gene>
<name>A0ABR7CE86_9BACE</name>
<keyword evidence="4" id="KW-1185">Reference proteome</keyword>
<protein>
    <recommendedName>
        <fullName evidence="5">Transmembrane protein</fullName>
    </recommendedName>
</protein>
<feature type="transmembrane region" description="Helical" evidence="2">
    <location>
        <begin position="96"/>
        <end position="114"/>
    </location>
</feature>
<organism evidence="3 4">
    <name type="scientific">Bacteroides difficilis</name>
    <dbReference type="NCBI Taxonomy" id="2763021"/>
    <lineage>
        <taxon>Bacteria</taxon>
        <taxon>Pseudomonadati</taxon>
        <taxon>Bacteroidota</taxon>
        <taxon>Bacteroidia</taxon>
        <taxon>Bacteroidales</taxon>
        <taxon>Bacteroidaceae</taxon>
        <taxon>Bacteroides</taxon>
    </lineage>
</organism>
<keyword evidence="2" id="KW-0472">Membrane</keyword>
<feature type="transmembrane region" description="Helical" evidence="2">
    <location>
        <begin position="248"/>
        <end position="268"/>
    </location>
</feature>
<feature type="region of interest" description="Disordered" evidence="1">
    <location>
        <begin position="275"/>
        <end position="298"/>
    </location>
</feature>
<dbReference type="EMBL" id="JACOOE010000008">
    <property type="protein sequence ID" value="MBC5606105.1"/>
    <property type="molecule type" value="Genomic_DNA"/>
</dbReference>
<evidence type="ECO:0000256" key="1">
    <source>
        <dbReference type="SAM" id="MobiDB-lite"/>
    </source>
</evidence>
<evidence type="ECO:0000313" key="4">
    <source>
        <dbReference type="Proteomes" id="UP000600600"/>
    </source>
</evidence>
<feature type="transmembrane region" description="Helical" evidence="2">
    <location>
        <begin position="126"/>
        <end position="143"/>
    </location>
</feature>
<reference evidence="3 4" key="1">
    <citation type="submission" date="2020-08" db="EMBL/GenBank/DDBJ databases">
        <title>Genome public.</title>
        <authorList>
            <person name="Liu C."/>
            <person name="Sun Q."/>
        </authorList>
    </citation>
    <scope>NUCLEOTIDE SEQUENCE [LARGE SCALE GENOMIC DNA]</scope>
    <source>
        <strain evidence="3 4">M27</strain>
    </source>
</reference>
<keyword evidence="2" id="KW-0812">Transmembrane</keyword>
<dbReference type="RefSeq" id="WP_186967923.1">
    <property type="nucleotide sequence ID" value="NZ_JACOOE010000008.1"/>
</dbReference>
<feature type="transmembrane region" description="Helical" evidence="2">
    <location>
        <begin position="224"/>
        <end position="242"/>
    </location>
</feature>
<accession>A0ABR7CE86</accession>
<feature type="transmembrane region" description="Helical" evidence="2">
    <location>
        <begin position="70"/>
        <end position="89"/>
    </location>
</feature>
<comment type="caution">
    <text evidence="3">The sequence shown here is derived from an EMBL/GenBank/DDBJ whole genome shotgun (WGS) entry which is preliminary data.</text>
</comment>
<feature type="transmembrane region" description="Helical" evidence="2">
    <location>
        <begin position="12"/>
        <end position="29"/>
    </location>
</feature>
<proteinExistence type="predicted"/>
<feature type="compositionally biased region" description="Basic and acidic residues" evidence="1">
    <location>
        <begin position="278"/>
        <end position="298"/>
    </location>
</feature>
<keyword evidence="2" id="KW-1133">Transmembrane helix</keyword>